<dbReference type="Proteomes" id="UP000297295">
    <property type="component" value="Unassembled WGS sequence"/>
</dbReference>
<name>A0A4E0QT46_9EURY</name>
<keyword evidence="1" id="KW-1133">Transmembrane helix</keyword>
<dbReference type="EMBL" id="PGGK01000002">
    <property type="protein sequence ID" value="TGC10981.1"/>
    <property type="molecule type" value="Genomic_DNA"/>
</dbReference>
<organism evidence="2 3">
    <name type="scientific">Methanolobus halotolerans</name>
    <dbReference type="NCBI Taxonomy" id="2052935"/>
    <lineage>
        <taxon>Archaea</taxon>
        <taxon>Methanobacteriati</taxon>
        <taxon>Methanobacteriota</taxon>
        <taxon>Stenosarchaea group</taxon>
        <taxon>Methanomicrobia</taxon>
        <taxon>Methanosarcinales</taxon>
        <taxon>Methanosarcinaceae</taxon>
        <taxon>Methanolobus</taxon>
    </lineage>
</organism>
<dbReference type="OrthoDB" id="125500at2157"/>
<evidence type="ECO:0000256" key="1">
    <source>
        <dbReference type="SAM" id="Phobius"/>
    </source>
</evidence>
<proteinExistence type="predicted"/>
<gene>
    <name evidence="2" type="ORF">CUN85_02170</name>
</gene>
<sequence length="59" mass="6666">MNKKQLEIIYSIGSVALLTVLFILVHQTMQQHQEYGFMGALVAFIIITSLVGLKINQME</sequence>
<keyword evidence="1" id="KW-0812">Transmembrane</keyword>
<evidence type="ECO:0000313" key="3">
    <source>
        <dbReference type="Proteomes" id="UP000297295"/>
    </source>
</evidence>
<protein>
    <submittedName>
        <fullName evidence="2">Uncharacterized protein</fullName>
    </submittedName>
</protein>
<accession>A0A4E0QT46</accession>
<keyword evidence="1" id="KW-0472">Membrane</keyword>
<feature type="transmembrane region" description="Helical" evidence="1">
    <location>
        <begin position="35"/>
        <end position="53"/>
    </location>
</feature>
<reference evidence="2 3" key="1">
    <citation type="submission" date="2017-11" db="EMBL/GenBank/DDBJ databases">
        <title>Isolation and Characterization of Methanogenic Archaea from Saline Meromictic Lake at Siberia.</title>
        <authorList>
            <person name="Shen Y."/>
            <person name="Huang H.-H."/>
            <person name="Lai M.-C."/>
            <person name="Chen S.-C."/>
        </authorList>
    </citation>
    <scope>NUCLEOTIDE SEQUENCE [LARGE SCALE GENOMIC DNA]</scope>
    <source>
        <strain evidence="2 3">SY-01</strain>
    </source>
</reference>
<keyword evidence="3" id="KW-1185">Reference proteome</keyword>
<feature type="transmembrane region" description="Helical" evidence="1">
    <location>
        <begin position="7"/>
        <end position="29"/>
    </location>
</feature>
<dbReference type="AlphaFoldDB" id="A0A4E0QT46"/>
<evidence type="ECO:0000313" key="2">
    <source>
        <dbReference type="EMBL" id="TGC10981.1"/>
    </source>
</evidence>
<dbReference type="RefSeq" id="WP_135388547.1">
    <property type="nucleotide sequence ID" value="NZ_PGGK01000002.1"/>
</dbReference>
<comment type="caution">
    <text evidence="2">The sequence shown here is derived from an EMBL/GenBank/DDBJ whole genome shotgun (WGS) entry which is preliminary data.</text>
</comment>